<evidence type="ECO:0000313" key="7">
    <source>
        <dbReference type="Proteomes" id="UP000269412"/>
    </source>
</evidence>
<sequence length="181" mass="21075">MTNLYLQEITSELKLALTKKNHPLKFCVLGTIDSENTPQLRIIGLRKFTDDFNFTLYTDRRSAKVSQITKNPKVSLLFYHPVKKLQIKIEGIANVIKDCGLLKEQWLKINEKAKRDYTTMFAPGSKINSPEEITYLKEKNFFSSIEIKAETIEYLKLKETSHFKVQFHKDINGWVSEFLVP</sequence>
<gene>
    <name evidence="6" type="ORF">CLV91_3355</name>
</gene>
<dbReference type="PANTHER" id="PTHR10851:SF3">
    <property type="entry name" value="PYRIDOXINE_PYRIDOXAMINE 5'-PHOSPHATE OXIDASE 2"/>
    <property type="match status" value="1"/>
</dbReference>
<evidence type="ECO:0000256" key="2">
    <source>
        <dbReference type="ARBA" id="ARBA00022630"/>
    </source>
</evidence>
<dbReference type="InterPro" id="IPR012349">
    <property type="entry name" value="Split_barrel_FMN-bd"/>
</dbReference>
<dbReference type="OrthoDB" id="1493996at2"/>
<dbReference type="InterPro" id="IPR024624">
    <property type="entry name" value="Pyridox_Oxase_Alr4036_FMN-bd"/>
</dbReference>
<dbReference type="EMBL" id="RBIQ01000014">
    <property type="protein sequence ID" value="RKR06500.1"/>
    <property type="molecule type" value="Genomic_DNA"/>
</dbReference>
<organism evidence="6 7">
    <name type="scientific">Maribacter vaceletii</name>
    <dbReference type="NCBI Taxonomy" id="1206816"/>
    <lineage>
        <taxon>Bacteria</taxon>
        <taxon>Pseudomonadati</taxon>
        <taxon>Bacteroidota</taxon>
        <taxon>Flavobacteriia</taxon>
        <taxon>Flavobacteriales</taxon>
        <taxon>Flavobacteriaceae</taxon>
        <taxon>Maribacter</taxon>
    </lineage>
</organism>
<proteinExistence type="predicted"/>
<keyword evidence="4" id="KW-0560">Oxidoreductase</keyword>
<reference evidence="6 7" key="1">
    <citation type="submission" date="2018-10" db="EMBL/GenBank/DDBJ databases">
        <title>Genomic Encyclopedia of Archaeal and Bacterial Type Strains, Phase II (KMG-II): from individual species to whole genera.</title>
        <authorList>
            <person name="Goeker M."/>
        </authorList>
    </citation>
    <scope>NUCLEOTIDE SEQUENCE [LARGE SCALE GENOMIC DNA]</scope>
    <source>
        <strain evidence="6 7">DSM 25230</strain>
    </source>
</reference>
<dbReference type="GO" id="GO:0008615">
    <property type="term" value="P:pyridoxine biosynthetic process"/>
    <property type="evidence" value="ECO:0007669"/>
    <property type="project" value="InterPro"/>
</dbReference>
<evidence type="ECO:0000256" key="1">
    <source>
        <dbReference type="ARBA" id="ARBA00001917"/>
    </source>
</evidence>
<name>A0A495DS12_9FLAO</name>
<evidence type="ECO:0000256" key="3">
    <source>
        <dbReference type="ARBA" id="ARBA00022643"/>
    </source>
</evidence>
<dbReference type="Gene3D" id="2.30.110.10">
    <property type="entry name" value="Electron Transport, Fmn-binding Protein, Chain A"/>
    <property type="match status" value="1"/>
</dbReference>
<accession>A0A495DS12</accession>
<feature type="domain" description="Pyridoxamine 5'-phosphate oxidase Alr4036 family FMN-binding" evidence="5">
    <location>
        <begin position="12"/>
        <end position="96"/>
    </location>
</feature>
<dbReference type="Proteomes" id="UP000269412">
    <property type="component" value="Unassembled WGS sequence"/>
</dbReference>
<evidence type="ECO:0000256" key="4">
    <source>
        <dbReference type="ARBA" id="ARBA00023002"/>
    </source>
</evidence>
<comment type="cofactor">
    <cofactor evidence="1">
        <name>FMN</name>
        <dbReference type="ChEBI" id="CHEBI:58210"/>
    </cofactor>
</comment>
<dbReference type="GO" id="GO:0010181">
    <property type="term" value="F:FMN binding"/>
    <property type="evidence" value="ECO:0007669"/>
    <property type="project" value="InterPro"/>
</dbReference>
<dbReference type="InterPro" id="IPR000659">
    <property type="entry name" value="Pyridox_Oxase"/>
</dbReference>
<dbReference type="RefSeq" id="WP_121069336.1">
    <property type="nucleotide sequence ID" value="NZ_RBIQ01000014.1"/>
</dbReference>
<keyword evidence="7" id="KW-1185">Reference proteome</keyword>
<keyword evidence="3" id="KW-0288">FMN</keyword>
<dbReference type="GO" id="GO:0004733">
    <property type="term" value="F:pyridoxamine phosphate oxidase activity"/>
    <property type="evidence" value="ECO:0007669"/>
    <property type="project" value="InterPro"/>
</dbReference>
<dbReference type="Pfam" id="PF12766">
    <property type="entry name" value="Pyridox_oxase_2"/>
    <property type="match status" value="1"/>
</dbReference>
<dbReference type="AlphaFoldDB" id="A0A495DS12"/>
<dbReference type="SUPFAM" id="SSF50475">
    <property type="entry name" value="FMN-binding split barrel"/>
    <property type="match status" value="1"/>
</dbReference>
<keyword evidence="2" id="KW-0285">Flavoprotein</keyword>
<evidence type="ECO:0000313" key="6">
    <source>
        <dbReference type="EMBL" id="RKR06500.1"/>
    </source>
</evidence>
<protein>
    <submittedName>
        <fullName evidence="6">Pyridoxine/pyridoxamine 5'-phosphate oxidase</fullName>
    </submittedName>
</protein>
<evidence type="ECO:0000259" key="5">
    <source>
        <dbReference type="Pfam" id="PF12766"/>
    </source>
</evidence>
<dbReference type="PANTHER" id="PTHR10851">
    <property type="entry name" value="PYRIDOXINE-5-PHOSPHATE OXIDASE"/>
    <property type="match status" value="1"/>
</dbReference>
<comment type="caution">
    <text evidence="6">The sequence shown here is derived from an EMBL/GenBank/DDBJ whole genome shotgun (WGS) entry which is preliminary data.</text>
</comment>